<evidence type="ECO:0000313" key="3">
    <source>
        <dbReference type="Proteomes" id="UP000013827"/>
    </source>
</evidence>
<dbReference type="AlphaFoldDB" id="A0A0D3IGT2"/>
<dbReference type="eggNOG" id="ENOG502SEIQ">
    <property type="taxonomic scope" value="Eukaryota"/>
</dbReference>
<dbReference type="SUPFAM" id="SSF53590">
    <property type="entry name" value="Nucleoside hydrolase"/>
    <property type="match status" value="1"/>
</dbReference>
<dbReference type="GO" id="GO:0016799">
    <property type="term" value="F:hydrolase activity, hydrolyzing N-glycosyl compounds"/>
    <property type="evidence" value="ECO:0007669"/>
    <property type="project" value="InterPro"/>
</dbReference>
<keyword evidence="3" id="KW-1185">Reference proteome</keyword>
<dbReference type="Gene3D" id="3.90.245.10">
    <property type="entry name" value="Ribonucleoside hydrolase-like"/>
    <property type="match status" value="1"/>
</dbReference>
<reference evidence="2" key="2">
    <citation type="submission" date="2024-10" db="UniProtKB">
        <authorList>
            <consortium name="EnsemblProtists"/>
        </authorList>
    </citation>
    <scope>IDENTIFICATION</scope>
</reference>
<dbReference type="GeneID" id="17256584"/>
<dbReference type="Proteomes" id="UP000013827">
    <property type="component" value="Unassembled WGS sequence"/>
</dbReference>
<keyword evidence="1" id="KW-0732">Signal</keyword>
<dbReference type="EnsemblProtists" id="EOD10467">
    <property type="protein sequence ID" value="EOD10467"/>
    <property type="gene ID" value="EMIHUDRAFT_215687"/>
</dbReference>
<sequence>MDAMSVGLLFGSVTFWNFGVLLWLLAAALPAASAAIADGSPSAQPVPVILDTDIGTFMDDSFALAMLLRTPHLVLKLLVTASHDVVGRARVAAKHLSLVGCDAVPIGIGVPSDNGTGALFPWAADYDLRAYRGGVRSDGVAAMWEVVESSPVPVALIEIGPDC</sequence>
<dbReference type="HOGENOM" id="CLU_1630126_0_0_1"/>
<dbReference type="KEGG" id="ehx:EMIHUDRAFT_215687"/>
<proteinExistence type="predicted"/>
<feature type="signal peptide" evidence="1">
    <location>
        <begin position="1"/>
        <end position="34"/>
    </location>
</feature>
<dbReference type="PaxDb" id="2903-EOD10467"/>
<protein>
    <recommendedName>
        <fullName evidence="4">Inosine/uridine-preferring nucleoside hydrolase domain-containing protein</fullName>
    </recommendedName>
</protein>
<dbReference type="RefSeq" id="XP_005762896.1">
    <property type="nucleotide sequence ID" value="XM_005762839.1"/>
</dbReference>
<dbReference type="InterPro" id="IPR036452">
    <property type="entry name" value="Ribo_hydro-like"/>
</dbReference>
<organism evidence="2 3">
    <name type="scientific">Emiliania huxleyi (strain CCMP1516)</name>
    <dbReference type="NCBI Taxonomy" id="280463"/>
    <lineage>
        <taxon>Eukaryota</taxon>
        <taxon>Haptista</taxon>
        <taxon>Haptophyta</taxon>
        <taxon>Prymnesiophyceae</taxon>
        <taxon>Isochrysidales</taxon>
        <taxon>Noelaerhabdaceae</taxon>
        <taxon>Emiliania</taxon>
    </lineage>
</organism>
<name>A0A0D3IGT2_EMIH1</name>
<evidence type="ECO:0000313" key="2">
    <source>
        <dbReference type="EnsemblProtists" id="EOD10467"/>
    </source>
</evidence>
<reference evidence="3" key="1">
    <citation type="journal article" date="2013" name="Nature">
        <title>Pan genome of the phytoplankton Emiliania underpins its global distribution.</title>
        <authorList>
            <person name="Read B.A."/>
            <person name="Kegel J."/>
            <person name="Klute M.J."/>
            <person name="Kuo A."/>
            <person name="Lefebvre S.C."/>
            <person name="Maumus F."/>
            <person name="Mayer C."/>
            <person name="Miller J."/>
            <person name="Monier A."/>
            <person name="Salamov A."/>
            <person name="Young J."/>
            <person name="Aguilar M."/>
            <person name="Claverie J.M."/>
            <person name="Frickenhaus S."/>
            <person name="Gonzalez K."/>
            <person name="Herman E.K."/>
            <person name="Lin Y.C."/>
            <person name="Napier J."/>
            <person name="Ogata H."/>
            <person name="Sarno A.F."/>
            <person name="Shmutz J."/>
            <person name="Schroeder D."/>
            <person name="de Vargas C."/>
            <person name="Verret F."/>
            <person name="von Dassow P."/>
            <person name="Valentin K."/>
            <person name="Van de Peer Y."/>
            <person name="Wheeler G."/>
            <person name="Dacks J.B."/>
            <person name="Delwiche C.F."/>
            <person name="Dyhrman S.T."/>
            <person name="Glockner G."/>
            <person name="John U."/>
            <person name="Richards T."/>
            <person name="Worden A.Z."/>
            <person name="Zhang X."/>
            <person name="Grigoriev I.V."/>
            <person name="Allen A.E."/>
            <person name="Bidle K."/>
            <person name="Borodovsky M."/>
            <person name="Bowler C."/>
            <person name="Brownlee C."/>
            <person name="Cock J.M."/>
            <person name="Elias M."/>
            <person name="Gladyshev V.N."/>
            <person name="Groth M."/>
            <person name="Guda C."/>
            <person name="Hadaegh A."/>
            <person name="Iglesias-Rodriguez M.D."/>
            <person name="Jenkins J."/>
            <person name="Jones B.M."/>
            <person name="Lawson T."/>
            <person name="Leese F."/>
            <person name="Lindquist E."/>
            <person name="Lobanov A."/>
            <person name="Lomsadze A."/>
            <person name="Malik S.B."/>
            <person name="Marsh M.E."/>
            <person name="Mackinder L."/>
            <person name="Mock T."/>
            <person name="Mueller-Roeber B."/>
            <person name="Pagarete A."/>
            <person name="Parker M."/>
            <person name="Probert I."/>
            <person name="Quesneville H."/>
            <person name="Raines C."/>
            <person name="Rensing S.A."/>
            <person name="Riano-Pachon D.M."/>
            <person name="Richier S."/>
            <person name="Rokitta S."/>
            <person name="Shiraiwa Y."/>
            <person name="Soanes D.M."/>
            <person name="van der Giezen M."/>
            <person name="Wahlund T.M."/>
            <person name="Williams B."/>
            <person name="Wilson W."/>
            <person name="Wolfe G."/>
            <person name="Wurch L.L."/>
        </authorList>
    </citation>
    <scope>NUCLEOTIDE SEQUENCE</scope>
</reference>
<accession>A0A0D3IGT2</accession>
<evidence type="ECO:0008006" key="4">
    <source>
        <dbReference type="Google" id="ProtNLM"/>
    </source>
</evidence>
<feature type="chain" id="PRO_5044291067" description="Inosine/uridine-preferring nucleoside hydrolase domain-containing protein" evidence="1">
    <location>
        <begin position="35"/>
        <end position="163"/>
    </location>
</feature>
<evidence type="ECO:0000256" key="1">
    <source>
        <dbReference type="SAM" id="SignalP"/>
    </source>
</evidence>